<dbReference type="AlphaFoldDB" id="A0A1H0DXE5"/>
<organism evidence="3 4">
    <name type="scientific">Streptomyces wuyuanensis</name>
    <dbReference type="NCBI Taxonomy" id="1196353"/>
    <lineage>
        <taxon>Bacteria</taxon>
        <taxon>Bacillati</taxon>
        <taxon>Actinomycetota</taxon>
        <taxon>Actinomycetes</taxon>
        <taxon>Kitasatosporales</taxon>
        <taxon>Streptomycetaceae</taxon>
        <taxon>Streptomyces</taxon>
    </lineage>
</organism>
<dbReference type="CDD" id="cd00093">
    <property type="entry name" value="HTH_XRE"/>
    <property type="match status" value="1"/>
</dbReference>
<keyword evidence="4" id="KW-1185">Reference proteome</keyword>
<dbReference type="Gene3D" id="1.10.260.40">
    <property type="entry name" value="lambda repressor-like DNA-binding domains"/>
    <property type="match status" value="1"/>
</dbReference>
<dbReference type="GeneID" id="40834270"/>
<evidence type="ECO:0000313" key="4">
    <source>
        <dbReference type="Proteomes" id="UP000199063"/>
    </source>
</evidence>
<sequence length="295" mass="31470">MAKAAGGGASPKEAAKQELGATLRSAMTERGWRQADLSRKSGVGETTISSILNGVSAGSSVNFNAILDSLYPLAMAQAPGRHLRQEEGEQRELRRKIQGVWEAASRREPRSRRQMERSDLSLDASGTAGRPAVRAGVSAAEAAERAAVAAERFQAQREVVDVFDRAVTGVLSDAREAYEARVGLPESWPDVEDALNALCRTGPQDVMADVLKAAREVRLLLILLPQSAACCAAIHMLDAEDRAALDQVALAVRWADGAINAHVHAAEERAREAMTKVDRMGGRLLLGAFARGGAP</sequence>
<evidence type="ECO:0000256" key="1">
    <source>
        <dbReference type="SAM" id="MobiDB-lite"/>
    </source>
</evidence>
<dbReference type="EMBL" id="FNHI01000037">
    <property type="protein sequence ID" value="SDN74769.1"/>
    <property type="molecule type" value="Genomic_DNA"/>
</dbReference>
<dbReference type="PROSITE" id="PS50943">
    <property type="entry name" value="HTH_CROC1"/>
    <property type="match status" value="1"/>
</dbReference>
<dbReference type="InterPro" id="IPR001387">
    <property type="entry name" value="Cro/C1-type_HTH"/>
</dbReference>
<protein>
    <submittedName>
        <fullName evidence="3">Helix-turn-helix domain-containing protein</fullName>
    </submittedName>
</protein>
<dbReference type="SUPFAM" id="SSF47413">
    <property type="entry name" value="lambda repressor-like DNA-binding domains"/>
    <property type="match status" value="1"/>
</dbReference>
<dbReference type="Proteomes" id="UP000199063">
    <property type="component" value="Unassembled WGS sequence"/>
</dbReference>
<dbReference type="SMART" id="SM00530">
    <property type="entry name" value="HTH_XRE"/>
    <property type="match status" value="1"/>
</dbReference>
<feature type="compositionally biased region" description="Basic and acidic residues" evidence="1">
    <location>
        <begin position="104"/>
        <end position="120"/>
    </location>
</feature>
<name>A0A1H0DXE5_9ACTN</name>
<accession>A0A1H0DXE5</accession>
<gene>
    <name evidence="3" type="ORF">SAMN05444921_13717</name>
</gene>
<proteinExistence type="predicted"/>
<feature type="region of interest" description="Disordered" evidence="1">
    <location>
        <begin position="1"/>
        <end position="40"/>
    </location>
</feature>
<feature type="region of interest" description="Disordered" evidence="1">
    <location>
        <begin position="103"/>
        <end position="128"/>
    </location>
</feature>
<dbReference type="OrthoDB" id="3964962at2"/>
<dbReference type="GO" id="GO:0003677">
    <property type="term" value="F:DNA binding"/>
    <property type="evidence" value="ECO:0007669"/>
    <property type="project" value="InterPro"/>
</dbReference>
<evidence type="ECO:0000313" key="3">
    <source>
        <dbReference type="EMBL" id="SDN74769.1"/>
    </source>
</evidence>
<feature type="domain" description="HTH cro/C1-type" evidence="2">
    <location>
        <begin position="23"/>
        <end position="54"/>
    </location>
</feature>
<reference evidence="4" key="1">
    <citation type="submission" date="2016-10" db="EMBL/GenBank/DDBJ databases">
        <authorList>
            <person name="Varghese N."/>
            <person name="Submissions S."/>
        </authorList>
    </citation>
    <scope>NUCLEOTIDE SEQUENCE [LARGE SCALE GENOMIC DNA]</scope>
    <source>
        <strain evidence="4">CGMCC 4.7042</strain>
    </source>
</reference>
<dbReference type="Pfam" id="PF01381">
    <property type="entry name" value="HTH_3"/>
    <property type="match status" value="1"/>
</dbReference>
<dbReference type="InterPro" id="IPR010982">
    <property type="entry name" value="Lambda_DNA-bd_dom_sf"/>
</dbReference>
<feature type="compositionally biased region" description="Basic and acidic residues" evidence="1">
    <location>
        <begin position="30"/>
        <end position="39"/>
    </location>
</feature>
<dbReference type="RefSeq" id="WP_093662348.1">
    <property type="nucleotide sequence ID" value="NZ_FNHI01000037.1"/>
</dbReference>
<evidence type="ECO:0000259" key="2">
    <source>
        <dbReference type="PROSITE" id="PS50943"/>
    </source>
</evidence>